<evidence type="ECO:0000256" key="5">
    <source>
        <dbReference type="SAM" id="Phobius"/>
    </source>
</evidence>
<dbReference type="EMBL" id="JAGMUV010000027">
    <property type="protein sequence ID" value="KAH7118401.1"/>
    <property type="molecule type" value="Genomic_DNA"/>
</dbReference>
<protein>
    <submittedName>
        <fullName evidence="6">Uncharacterized protein</fullName>
    </submittedName>
</protein>
<dbReference type="InterPro" id="IPR002523">
    <property type="entry name" value="MgTranspt_CorA/ZnTranspt_ZntB"/>
</dbReference>
<comment type="subcellular location">
    <subcellularLocation>
        <location evidence="1">Cell membrane</location>
        <topology evidence="1">Multi-pass membrane protein</topology>
    </subcellularLocation>
</comment>
<dbReference type="Pfam" id="PF01544">
    <property type="entry name" value="CorA"/>
    <property type="match status" value="1"/>
</dbReference>
<evidence type="ECO:0000256" key="4">
    <source>
        <dbReference type="ARBA" id="ARBA00023136"/>
    </source>
</evidence>
<keyword evidence="2 5" id="KW-0812">Transmembrane</keyword>
<evidence type="ECO:0000256" key="3">
    <source>
        <dbReference type="ARBA" id="ARBA00022989"/>
    </source>
</evidence>
<sequence length="708" mass="80992">MQDPPSIIQTSKVDPFFDWPTQRNPQRGVKRYLHFVEALLRTYKAPKLLGVHQKIAERFMRTHFGTWVSEDKTRQSVLNLINQVSAEQPPLRLPDRAAAEDKMKSIVHQRRSYVCEALKQYVQKFSEILDCFVSQKDLEKPHAVFASAPVENQIVYTHSLRMAKLALDQTETLAVMNLNAKDRLWYATDRESPGILQKTGTASYIRSYMPLKSLGQDPYKTAARLIKHLRRKHFPERNDVEFSLWMNVDNRWAAEETVRSLSYLLTIATGTLERAHLNLLHLKHGVFTFTEAIHIAADTIRTEITEGGNGNRRDQNVRAMSHAFLAVIQFGRCLLEAIKTARHKLYAMTRGPDGSNLYESPTYGPNVVLGCIAQTLYQRALLKDAGAVRVAGASSIYRLAFDRIKLEANRHPNKKIFLQIARLQEELTALSRVNQWQWNAVNKLRMLSDDDTFYKSDLRRKREHLRIRWMTNRTTSWLDLESKEYHEMLRMCLPLAERTKQGVEIYEEDHGKLLFVFTVVTVVFLPLSFITGYFGMNTVDIRNTTWGQDRYWAIAIPVTMVVVAFTWVTASLGDTWTRLLADFSNGDRVELEREPTPDDKTIVLEEAEFRARNQAKAPEPQTQGAVALTTAPTTAAPLTQPSLVRREDWEQTFLPVGESHGSYLEAFDFRNYPLSGPVGTSGFDPLTALVPREEAREELPRIPDAAGE</sequence>
<dbReference type="GO" id="GO:0015087">
    <property type="term" value="F:cobalt ion transmembrane transporter activity"/>
    <property type="evidence" value="ECO:0007669"/>
    <property type="project" value="TreeGrafter"/>
</dbReference>
<dbReference type="SUPFAM" id="SSF144083">
    <property type="entry name" value="Magnesium transport protein CorA, transmembrane region"/>
    <property type="match status" value="1"/>
</dbReference>
<name>A0A9P9DFU6_9HYPO</name>
<keyword evidence="3 5" id="KW-1133">Transmembrane helix</keyword>
<dbReference type="GO" id="GO:0050897">
    <property type="term" value="F:cobalt ion binding"/>
    <property type="evidence" value="ECO:0007669"/>
    <property type="project" value="TreeGrafter"/>
</dbReference>
<proteinExistence type="predicted"/>
<feature type="transmembrane region" description="Helical" evidence="5">
    <location>
        <begin position="551"/>
        <end position="570"/>
    </location>
</feature>
<dbReference type="PANTHER" id="PTHR46494:SF1">
    <property type="entry name" value="CORA FAMILY METAL ION TRANSPORTER (EUROFUNG)"/>
    <property type="match status" value="1"/>
</dbReference>
<keyword evidence="4 5" id="KW-0472">Membrane</keyword>
<dbReference type="Proteomes" id="UP000738349">
    <property type="component" value="Unassembled WGS sequence"/>
</dbReference>
<dbReference type="GO" id="GO:0005886">
    <property type="term" value="C:plasma membrane"/>
    <property type="evidence" value="ECO:0007669"/>
    <property type="project" value="UniProtKB-SubCell"/>
</dbReference>
<dbReference type="Gene3D" id="1.20.58.340">
    <property type="entry name" value="Magnesium transport protein CorA, transmembrane region"/>
    <property type="match status" value="1"/>
</dbReference>
<evidence type="ECO:0000313" key="6">
    <source>
        <dbReference type="EMBL" id="KAH7118401.1"/>
    </source>
</evidence>
<evidence type="ECO:0000256" key="2">
    <source>
        <dbReference type="ARBA" id="ARBA00022692"/>
    </source>
</evidence>
<organism evidence="6 7">
    <name type="scientific">Dactylonectria macrodidyma</name>
    <dbReference type="NCBI Taxonomy" id="307937"/>
    <lineage>
        <taxon>Eukaryota</taxon>
        <taxon>Fungi</taxon>
        <taxon>Dikarya</taxon>
        <taxon>Ascomycota</taxon>
        <taxon>Pezizomycotina</taxon>
        <taxon>Sordariomycetes</taxon>
        <taxon>Hypocreomycetidae</taxon>
        <taxon>Hypocreales</taxon>
        <taxon>Nectriaceae</taxon>
        <taxon>Dactylonectria</taxon>
    </lineage>
</organism>
<keyword evidence="7" id="KW-1185">Reference proteome</keyword>
<dbReference type="AlphaFoldDB" id="A0A9P9DFU6"/>
<evidence type="ECO:0000256" key="1">
    <source>
        <dbReference type="ARBA" id="ARBA00004651"/>
    </source>
</evidence>
<comment type="caution">
    <text evidence="6">The sequence shown here is derived from an EMBL/GenBank/DDBJ whole genome shotgun (WGS) entry which is preliminary data.</text>
</comment>
<feature type="transmembrane region" description="Helical" evidence="5">
    <location>
        <begin position="513"/>
        <end position="536"/>
    </location>
</feature>
<reference evidence="6" key="1">
    <citation type="journal article" date="2021" name="Nat. Commun.">
        <title>Genetic determinants of endophytism in the Arabidopsis root mycobiome.</title>
        <authorList>
            <person name="Mesny F."/>
            <person name="Miyauchi S."/>
            <person name="Thiergart T."/>
            <person name="Pickel B."/>
            <person name="Atanasova L."/>
            <person name="Karlsson M."/>
            <person name="Huettel B."/>
            <person name="Barry K.W."/>
            <person name="Haridas S."/>
            <person name="Chen C."/>
            <person name="Bauer D."/>
            <person name="Andreopoulos W."/>
            <person name="Pangilinan J."/>
            <person name="LaButti K."/>
            <person name="Riley R."/>
            <person name="Lipzen A."/>
            <person name="Clum A."/>
            <person name="Drula E."/>
            <person name="Henrissat B."/>
            <person name="Kohler A."/>
            <person name="Grigoriev I.V."/>
            <person name="Martin F.M."/>
            <person name="Hacquard S."/>
        </authorList>
    </citation>
    <scope>NUCLEOTIDE SEQUENCE</scope>
    <source>
        <strain evidence="6">MPI-CAGE-AT-0147</strain>
    </source>
</reference>
<gene>
    <name evidence="6" type="ORF">EDB81DRAFT_915513</name>
</gene>
<dbReference type="OrthoDB" id="5430750at2759"/>
<dbReference type="GO" id="GO:0000287">
    <property type="term" value="F:magnesium ion binding"/>
    <property type="evidence" value="ECO:0007669"/>
    <property type="project" value="TreeGrafter"/>
</dbReference>
<evidence type="ECO:0000313" key="7">
    <source>
        <dbReference type="Proteomes" id="UP000738349"/>
    </source>
</evidence>
<dbReference type="GO" id="GO:0015095">
    <property type="term" value="F:magnesium ion transmembrane transporter activity"/>
    <property type="evidence" value="ECO:0007669"/>
    <property type="project" value="TreeGrafter"/>
</dbReference>
<dbReference type="InterPro" id="IPR045863">
    <property type="entry name" value="CorA_TM1_TM2"/>
</dbReference>
<dbReference type="PANTHER" id="PTHR46494">
    <property type="entry name" value="CORA FAMILY METAL ION TRANSPORTER (EUROFUNG)"/>
    <property type="match status" value="1"/>
</dbReference>
<accession>A0A9P9DFU6</accession>